<name>A0A558J6Y9_9GAMM</name>
<protein>
    <recommendedName>
        <fullName evidence="4">Transmembrane protein</fullName>
    </recommendedName>
</protein>
<comment type="caution">
    <text evidence="2">The sequence shown here is derived from an EMBL/GenBank/DDBJ whole genome shotgun (WGS) entry which is preliminary data.</text>
</comment>
<feature type="transmembrane region" description="Helical" evidence="1">
    <location>
        <begin position="24"/>
        <end position="46"/>
    </location>
</feature>
<dbReference type="EMBL" id="VNFE01000004">
    <property type="protein sequence ID" value="TVU89407.1"/>
    <property type="molecule type" value="Genomic_DNA"/>
</dbReference>
<accession>A0A558J6Y9</accession>
<dbReference type="AlphaFoldDB" id="A0A558J6Y9"/>
<dbReference type="RefSeq" id="WP_144812721.1">
    <property type="nucleotide sequence ID" value="NZ_VNFE01000004.1"/>
</dbReference>
<keyword evidence="1" id="KW-0472">Membrane</keyword>
<keyword evidence="1" id="KW-0812">Transmembrane</keyword>
<keyword evidence="1" id="KW-1133">Transmembrane helix</keyword>
<evidence type="ECO:0000256" key="1">
    <source>
        <dbReference type="SAM" id="Phobius"/>
    </source>
</evidence>
<evidence type="ECO:0000313" key="3">
    <source>
        <dbReference type="Proteomes" id="UP000317288"/>
    </source>
</evidence>
<gene>
    <name evidence="2" type="ORF">FQP89_15570</name>
</gene>
<evidence type="ECO:0000313" key="2">
    <source>
        <dbReference type="EMBL" id="TVU89407.1"/>
    </source>
</evidence>
<dbReference type="Proteomes" id="UP000317288">
    <property type="component" value="Unassembled WGS sequence"/>
</dbReference>
<organism evidence="2 3">
    <name type="scientific">Vreelandella titanicae</name>
    <dbReference type="NCBI Taxonomy" id="664683"/>
    <lineage>
        <taxon>Bacteria</taxon>
        <taxon>Pseudomonadati</taxon>
        <taxon>Pseudomonadota</taxon>
        <taxon>Gammaproteobacteria</taxon>
        <taxon>Oceanospirillales</taxon>
        <taxon>Halomonadaceae</taxon>
        <taxon>Vreelandella</taxon>
    </lineage>
</organism>
<sequence length="193" mass="21213">MPPLLPEYLSQPVQIVIQSPSTDWFIVLAGGAFTLAGAAFGAWLGARGAYKSTLKANRSIVNQSKLEECLKLIDEMQVIYTPVLRSLGSMPNAHGLVEAKAHVSIINPEAMVDLARRIHTLAKLHALPLLMKAERLVVMSLHARALIEDINARLGGGSENTIHDWRSHSSELAKWAHELCVDMESYIVKNART</sequence>
<reference evidence="2 3" key="1">
    <citation type="submission" date="2019-07" db="EMBL/GenBank/DDBJ databases">
        <title>Diversity of Bacteria from Kongsfjorden, Arctic.</title>
        <authorList>
            <person name="Yu Y."/>
        </authorList>
    </citation>
    <scope>NUCLEOTIDE SEQUENCE [LARGE SCALE GENOMIC DNA]</scope>
    <source>
        <strain evidence="2 3">SM1922</strain>
    </source>
</reference>
<proteinExistence type="predicted"/>
<evidence type="ECO:0008006" key="4">
    <source>
        <dbReference type="Google" id="ProtNLM"/>
    </source>
</evidence>